<protein>
    <submittedName>
        <fullName evidence="5">DNA-binding Lrp family transcriptional regulator</fullName>
    </submittedName>
</protein>
<dbReference type="InterPro" id="IPR019887">
    <property type="entry name" value="Tscrpt_reg_AsnC/Lrp_C"/>
</dbReference>
<keyword evidence="2 5" id="KW-0238">DNA-binding</keyword>
<keyword evidence="3" id="KW-0804">Transcription</keyword>
<keyword evidence="6" id="KW-1185">Reference proteome</keyword>
<dbReference type="Gene3D" id="3.30.70.920">
    <property type="match status" value="1"/>
</dbReference>
<dbReference type="RefSeq" id="WP_184936553.1">
    <property type="nucleotide sequence ID" value="NZ_JACHJV010000001.1"/>
</dbReference>
<evidence type="ECO:0000256" key="2">
    <source>
        <dbReference type="ARBA" id="ARBA00023125"/>
    </source>
</evidence>
<dbReference type="PANTHER" id="PTHR30154">
    <property type="entry name" value="LEUCINE-RESPONSIVE REGULATORY PROTEIN"/>
    <property type="match status" value="1"/>
</dbReference>
<dbReference type="AlphaFoldDB" id="A0A7W7VWL1"/>
<dbReference type="PRINTS" id="PR00033">
    <property type="entry name" value="HTHASNC"/>
</dbReference>
<evidence type="ECO:0000256" key="3">
    <source>
        <dbReference type="ARBA" id="ARBA00023163"/>
    </source>
</evidence>
<dbReference type="InterPro" id="IPR011991">
    <property type="entry name" value="ArsR-like_HTH"/>
</dbReference>
<organism evidence="5 6">
    <name type="scientific">Kitasatospora kifunensis</name>
    <name type="common">Streptomyces kifunensis</name>
    <dbReference type="NCBI Taxonomy" id="58351"/>
    <lineage>
        <taxon>Bacteria</taxon>
        <taxon>Bacillati</taxon>
        <taxon>Actinomycetota</taxon>
        <taxon>Actinomycetes</taxon>
        <taxon>Kitasatosporales</taxon>
        <taxon>Streptomycetaceae</taxon>
        <taxon>Kitasatospora</taxon>
    </lineage>
</organism>
<dbReference type="Pfam" id="PF13404">
    <property type="entry name" value="HTH_AsnC-type"/>
    <property type="match status" value="2"/>
</dbReference>
<dbReference type="InterPro" id="IPR000485">
    <property type="entry name" value="AsnC-type_HTH_dom"/>
</dbReference>
<comment type="caution">
    <text evidence="5">The sequence shown here is derived from an EMBL/GenBank/DDBJ whole genome shotgun (WGS) entry which is preliminary data.</text>
</comment>
<evidence type="ECO:0000313" key="6">
    <source>
        <dbReference type="Proteomes" id="UP000540506"/>
    </source>
</evidence>
<dbReference type="SMART" id="SM00344">
    <property type="entry name" value="HTH_ASNC"/>
    <property type="match status" value="2"/>
</dbReference>
<keyword evidence="1" id="KW-0805">Transcription regulation</keyword>
<dbReference type="InterPro" id="IPR011008">
    <property type="entry name" value="Dimeric_a/b-barrel"/>
</dbReference>
<reference evidence="5 6" key="1">
    <citation type="submission" date="2020-08" db="EMBL/GenBank/DDBJ databases">
        <title>Sequencing the genomes of 1000 actinobacteria strains.</title>
        <authorList>
            <person name="Klenk H.-P."/>
        </authorList>
    </citation>
    <scope>NUCLEOTIDE SEQUENCE [LARGE SCALE GENOMIC DNA]</scope>
    <source>
        <strain evidence="5 6">DSM 41654</strain>
    </source>
</reference>
<dbReference type="EMBL" id="JACHJV010000001">
    <property type="protein sequence ID" value="MBB4924630.1"/>
    <property type="molecule type" value="Genomic_DNA"/>
</dbReference>
<feature type="domain" description="HTH asnC-type" evidence="4">
    <location>
        <begin position="6"/>
        <end position="66"/>
    </location>
</feature>
<sequence>MESDTFDRLDRALVHALQLNARAPFSRIAAVLGVSDQTVARRYAKLRGAGLIRVLGLTSPEALGEVRWHVRVQCTPDAAQAVAESLARRQDTDWVKLSSGGTEINCSTRAHPDQADHSLLLQRLPRTPSVVGVTAHCVLHTFFGEALSLVVKSGTLSPEQVLALCPEPAAERPAGPPPVLDEADRRLLDALAADGRTPLTELATATGWSISTVRRRMEELEACGVLYFDLDVHWRIFGVRAQTMLWLSVAPAELAATGAALAEHPEVAYACATTGATNLHAVVLTSDVQSLYTYLTTRIASLPAVHQVETAPTMRIVKGPGPLPPPRTPTRR</sequence>
<dbReference type="InterPro" id="IPR019888">
    <property type="entry name" value="Tscrpt_reg_AsnC-like"/>
</dbReference>
<dbReference type="Proteomes" id="UP000540506">
    <property type="component" value="Unassembled WGS sequence"/>
</dbReference>
<dbReference type="InterPro" id="IPR036390">
    <property type="entry name" value="WH_DNA-bd_sf"/>
</dbReference>
<gene>
    <name evidence="5" type="ORF">FHR34_003623</name>
</gene>
<dbReference type="PANTHER" id="PTHR30154:SF34">
    <property type="entry name" value="TRANSCRIPTIONAL REGULATOR AZLB"/>
    <property type="match status" value="1"/>
</dbReference>
<evidence type="ECO:0000313" key="5">
    <source>
        <dbReference type="EMBL" id="MBB4924630.1"/>
    </source>
</evidence>
<dbReference type="InterPro" id="IPR036388">
    <property type="entry name" value="WH-like_DNA-bd_sf"/>
</dbReference>
<name>A0A7W7VWL1_KITKI</name>
<dbReference type="SUPFAM" id="SSF46785">
    <property type="entry name" value="Winged helix' DNA-binding domain"/>
    <property type="match status" value="2"/>
</dbReference>
<dbReference type="SUPFAM" id="SSF54909">
    <property type="entry name" value="Dimeric alpha+beta barrel"/>
    <property type="match status" value="1"/>
</dbReference>
<evidence type="ECO:0000256" key="1">
    <source>
        <dbReference type="ARBA" id="ARBA00023015"/>
    </source>
</evidence>
<dbReference type="Gene3D" id="1.10.10.10">
    <property type="entry name" value="Winged helix-like DNA-binding domain superfamily/Winged helix DNA-binding domain"/>
    <property type="match status" value="2"/>
</dbReference>
<dbReference type="GO" id="GO:0043565">
    <property type="term" value="F:sequence-specific DNA binding"/>
    <property type="evidence" value="ECO:0007669"/>
    <property type="project" value="InterPro"/>
</dbReference>
<proteinExistence type="predicted"/>
<dbReference type="Pfam" id="PF01037">
    <property type="entry name" value="AsnC_trans_reg"/>
    <property type="match status" value="1"/>
</dbReference>
<feature type="domain" description="HTH asnC-type" evidence="4">
    <location>
        <begin position="180"/>
        <end position="240"/>
    </location>
</feature>
<dbReference type="GO" id="GO:0005829">
    <property type="term" value="C:cytosol"/>
    <property type="evidence" value="ECO:0007669"/>
    <property type="project" value="TreeGrafter"/>
</dbReference>
<dbReference type="CDD" id="cd00090">
    <property type="entry name" value="HTH_ARSR"/>
    <property type="match status" value="1"/>
</dbReference>
<accession>A0A7W7VWL1</accession>
<evidence type="ECO:0000259" key="4">
    <source>
        <dbReference type="PROSITE" id="PS50956"/>
    </source>
</evidence>
<dbReference type="GO" id="GO:0043200">
    <property type="term" value="P:response to amino acid"/>
    <property type="evidence" value="ECO:0007669"/>
    <property type="project" value="TreeGrafter"/>
</dbReference>
<dbReference type="PROSITE" id="PS50956">
    <property type="entry name" value="HTH_ASNC_2"/>
    <property type="match status" value="2"/>
</dbReference>